<keyword evidence="2" id="KW-1185">Reference proteome</keyword>
<accession>A0A0F6YKV3</accession>
<organism evidence="1 2">
    <name type="scientific">Sandaracinus amylolyticus</name>
    <dbReference type="NCBI Taxonomy" id="927083"/>
    <lineage>
        <taxon>Bacteria</taxon>
        <taxon>Pseudomonadati</taxon>
        <taxon>Myxococcota</taxon>
        <taxon>Polyangia</taxon>
        <taxon>Polyangiales</taxon>
        <taxon>Sandaracinaceae</taxon>
        <taxon>Sandaracinus</taxon>
    </lineage>
</organism>
<dbReference type="AlphaFoldDB" id="A0A0F6YKV3"/>
<name>A0A0F6YKV3_9BACT</name>
<dbReference type="RefSeq" id="WP_053236661.1">
    <property type="nucleotide sequence ID" value="NZ_CP011125.1"/>
</dbReference>
<sequence length="161" mass="18554">MRARSLALLTILVAVGALAVMFFFTRQDDRTRNDALLFLDRYQGLDIDDPIEERRERVDALDALPFGSDDVERVRDRCVEAHRLLIVAEERGAEARAIFERETDHGRIEESALSTEARASIEAALAESNEALPRAREQLRTCMDDARRLEVRFQPRRRSER</sequence>
<reference evidence="1 2" key="1">
    <citation type="submission" date="2015-03" db="EMBL/GenBank/DDBJ databases">
        <title>Genome assembly of Sandaracinus amylolyticus DSM 53668.</title>
        <authorList>
            <person name="Sharma G."/>
            <person name="Subramanian S."/>
        </authorList>
    </citation>
    <scope>NUCLEOTIDE SEQUENCE [LARGE SCALE GENOMIC DNA]</scope>
    <source>
        <strain evidence="1 2">DSM 53668</strain>
    </source>
</reference>
<proteinExistence type="predicted"/>
<dbReference type="KEGG" id="samy:DB32_006775"/>
<dbReference type="Proteomes" id="UP000034883">
    <property type="component" value="Chromosome"/>
</dbReference>
<gene>
    <name evidence="1" type="ORF">DB32_006775</name>
</gene>
<protein>
    <submittedName>
        <fullName evidence="1">Uncharacterized protein</fullName>
    </submittedName>
</protein>
<evidence type="ECO:0000313" key="1">
    <source>
        <dbReference type="EMBL" id="AKF09626.1"/>
    </source>
</evidence>
<dbReference type="EMBL" id="CP011125">
    <property type="protein sequence ID" value="AKF09626.1"/>
    <property type="molecule type" value="Genomic_DNA"/>
</dbReference>
<dbReference type="STRING" id="927083.DB32_006775"/>
<evidence type="ECO:0000313" key="2">
    <source>
        <dbReference type="Proteomes" id="UP000034883"/>
    </source>
</evidence>